<reference evidence="1" key="1">
    <citation type="submission" date="2021-05" db="EMBL/GenBank/DDBJ databases">
        <authorList>
            <person name="Scholz U."/>
            <person name="Mascher M."/>
            <person name="Fiebig A."/>
        </authorList>
    </citation>
    <scope>NUCLEOTIDE SEQUENCE [LARGE SCALE GENOMIC DNA]</scope>
</reference>
<reference evidence="1" key="2">
    <citation type="submission" date="2025-09" db="UniProtKB">
        <authorList>
            <consortium name="EnsemblPlants"/>
        </authorList>
    </citation>
    <scope>IDENTIFICATION</scope>
</reference>
<evidence type="ECO:0000313" key="1">
    <source>
        <dbReference type="EnsemblPlants" id="AVESA.00010b.r2.1CG0115960.3.CDS.1"/>
    </source>
</evidence>
<dbReference type="EnsemblPlants" id="AVESA.00010b.r2.1CG0115960.3">
    <property type="protein sequence ID" value="AVESA.00010b.r2.1CG0115960.3.CDS.1"/>
    <property type="gene ID" value="AVESA.00010b.r2.1CG0115960"/>
</dbReference>
<sequence length="1064" mass="120679">MATVLEGLVSSSLRKLGKLVEDEVVMTLSVGRDIKRLKQNLEGFRAVRRDAEAVAMRDEMVNLWWKRISDVMFNVDDVIDLYMVHSNMRHRSPPCCSLFSCFTKLLDDHRVGTRIKSINVELDDISRTISMYTPGRPRSPQQQIRTADLDTDHMGEPGVVGTAITHDVDSMVQAIVYGVSENNEPSVFGIGGMGGIGKTTLAQKIFCDQRIKGVYQIHIWLYISETFIATGLLKRAIRMAGGNCDQLEHVELVVRLKQTIEGKSVFLVLDDVPNPDVWNNLLRSPLYGALDAASNACILVTTRNRDILQAMDATHTHQVNTMSEDDGLRLLMKNAFQPYDGTFQELGRAIVERCDGLPLAIKVVAGVLSTKRTVVEWEMVRDSEWYVEGLPPGVEGSLYVSYRNLPDELKQCFLWCALLPPNFGINRDAVSYWWVAEGFVRKERGRSIYKTAEGYYYELIKRNLLQPKPEFVNQGVSTMHDVLRSLGQHLTKDYSLYMKVKNDLSMFMNDEDNAARPNLRRLGIGTDVEELPALEEHECLRTLLVFYNQNFRSVRGDIFRRLQHIRVVILSGTSIQNIPESVGNLVLLKLLDLSHTEITELPESIGRLISLEYLCLRGCHKLYRLPASLMRLWNISFLELEDTALRHVPKGIEKFKKLYNLRGVFESETGFRLDELQCLPNIHRLWVTKLEQAIPGGHKVLENSNHLIELGLRCTMGVSTNDRTLYADDKVQIIQEVYDKLKPSRSLEYIFIVGFPGTAFPEWLCLEPELTMPHLGHMHLNECISCSKLPPAGQMPELQVLQVKGADAVETIGTELLGRGVRRPGRPAVFFPELELLLIIGMCKLQSWSLDLGNPCDIMGDNFKEYLMPKLQRLLLVDCPRLSALPANLFMNLKRIHIEGAHELQEVVDLPAVVWLKVKNNTWLRKIANLGNLRDLFAQDCPALDQANNLWSLRRVYMIDCAHAQEFEDCLAEEALADHRRDHPGPWPSLLRKLAQHVAHTAKVGHQFVADTALFMARSSSSLTVRPRIQFHLATDGRNIFPDETLYNQTGERCSSISTVICYS</sequence>
<keyword evidence="2" id="KW-1185">Reference proteome</keyword>
<dbReference type="Proteomes" id="UP001732700">
    <property type="component" value="Chromosome 1C"/>
</dbReference>
<organism evidence="1 2">
    <name type="scientific">Avena sativa</name>
    <name type="common">Oat</name>
    <dbReference type="NCBI Taxonomy" id="4498"/>
    <lineage>
        <taxon>Eukaryota</taxon>
        <taxon>Viridiplantae</taxon>
        <taxon>Streptophyta</taxon>
        <taxon>Embryophyta</taxon>
        <taxon>Tracheophyta</taxon>
        <taxon>Spermatophyta</taxon>
        <taxon>Magnoliopsida</taxon>
        <taxon>Liliopsida</taxon>
        <taxon>Poales</taxon>
        <taxon>Poaceae</taxon>
        <taxon>BOP clade</taxon>
        <taxon>Pooideae</taxon>
        <taxon>Poodae</taxon>
        <taxon>Poeae</taxon>
        <taxon>Poeae Chloroplast Group 1 (Aveneae type)</taxon>
        <taxon>Aveninae</taxon>
        <taxon>Avena</taxon>
    </lineage>
</organism>
<protein>
    <submittedName>
        <fullName evidence="1">Uncharacterized protein</fullName>
    </submittedName>
</protein>
<evidence type="ECO:0000313" key="2">
    <source>
        <dbReference type="Proteomes" id="UP001732700"/>
    </source>
</evidence>
<proteinExistence type="predicted"/>
<accession>A0ACD5TRM7</accession>
<name>A0ACD5TRM7_AVESA</name>